<accession>A0ABP0VI31</accession>
<comment type="caution">
    <text evidence="1">The sequence shown here is derived from an EMBL/GenBank/DDBJ whole genome shotgun (WGS) entry which is preliminary data.</text>
</comment>
<evidence type="ECO:0000313" key="1">
    <source>
        <dbReference type="EMBL" id="CAK9254077.1"/>
    </source>
</evidence>
<reference evidence="1" key="1">
    <citation type="submission" date="2024-02" db="EMBL/GenBank/DDBJ databases">
        <authorList>
            <consortium name="ELIXIR-Norway"/>
            <consortium name="Elixir Norway"/>
        </authorList>
    </citation>
    <scope>NUCLEOTIDE SEQUENCE</scope>
</reference>
<proteinExistence type="predicted"/>
<protein>
    <submittedName>
        <fullName evidence="1">Uncharacterized protein</fullName>
    </submittedName>
</protein>
<evidence type="ECO:0000313" key="2">
    <source>
        <dbReference type="Proteomes" id="UP001497444"/>
    </source>
</evidence>
<keyword evidence="2" id="KW-1185">Reference proteome</keyword>
<sequence>MRSDPNLLYRKLLSPQLSFLMELLTLQSPRSSNNYHSLINAYLNKENHHGFYSKGYSINSGSRSASVTPRFSANSSHLEKIFANINVNIASSALAAGNITSISSLGENRIFESVDDMFDLMATASFVPSLRDSPSSQLKLMNFRNSIPLALLPVSPRMILKNITLGGSLTLNRPANVLAKEIEPIVDGIRRRACGIPRSIGSARSSPTGAREIQSCCTVE</sequence>
<gene>
    <name evidence="1" type="ORF">CSSPJE1EN1_LOCUS29455</name>
</gene>
<dbReference type="EMBL" id="CAXAQS010000978">
    <property type="protein sequence ID" value="CAK9254077.1"/>
    <property type="molecule type" value="Genomic_DNA"/>
</dbReference>
<dbReference type="Proteomes" id="UP001497444">
    <property type="component" value="Unassembled WGS sequence"/>
</dbReference>
<name>A0ABP0VI31_9BRYO</name>
<organism evidence="1 2">
    <name type="scientific">Sphagnum jensenii</name>
    <dbReference type="NCBI Taxonomy" id="128206"/>
    <lineage>
        <taxon>Eukaryota</taxon>
        <taxon>Viridiplantae</taxon>
        <taxon>Streptophyta</taxon>
        <taxon>Embryophyta</taxon>
        <taxon>Bryophyta</taxon>
        <taxon>Sphagnophytina</taxon>
        <taxon>Sphagnopsida</taxon>
        <taxon>Sphagnales</taxon>
        <taxon>Sphagnaceae</taxon>
        <taxon>Sphagnum</taxon>
    </lineage>
</organism>